<name>A0A9P4GF14_9PLEO</name>
<dbReference type="Proteomes" id="UP000800039">
    <property type="component" value="Unassembled WGS sequence"/>
</dbReference>
<reference evidence="1" key="1">
    <citation type="submission" date="2020-01" db="EMBL/GenBank/DDBJ databases">
        <authorList>
            <consortium name="DOE Joint Genome Institute"/>
            <person name="Haridas S."/>
            <person name="Albert R."/>
            <person name="Binder M."/>
            <person name="Bloem J."/>
            <person name="Labutti K."/>
            <person name="Salamov A."/>
            <person name="Andreopoulos B."/>
            <person name="Baker S.E."/>
            <person name="Barry K."/>
            <person name="Bills G."/>
            <person name="Bluhm B.H."/>
            <person name="Cannon C."/>
            <person name="Castanera R."/>
            <person name="Culley D.E."/>
            <person name="Daum C."/>
            <person name="Ezra D."/>
            <person name="Gonzalez J.B."/>
            <person name="Henrissat B."/>
            <person name="Kuo A."/>
            <person name="Liang C."/>
            <person name="Lipzen A."/>
            <person name="Lutzoni F."/>
            <person name="Magnuson J."/>
            <person name="Mondo S."/>
            <person name="Nolan M."/>
            <person name="Ohm R."/>
            <person name="Pangilinan J."/>
            <person name="Park H.-J."/>
            <person name="Ramirez L."/>
            <person name="Alfaro M."/>
            <person name="Sun H."/>
            <person name="Tritt A."/>
            <person name="Yoshinaga Y."/>
            <person name="Zwiers L.-H."/>
            <person name="Turgeon B.G."/>
            <person name="Goodwin S.B."/>
            <person name="Spatafora J.W."/>
            <person name="Crous P.W."/>
            <person name="Grigoriev I.V."/>
        </authorList>
    </citation>
    <scope>NUCLEOTIDE SEQUENCE</scope>
    <source>
        <strain evidence="1">CBS 394.84</strain>
    </source>
</reference>
<evidence type="ECO:0000313" key="1">
    <source>
        <dbReference type="EMBL" id="KAF1844843.1"/>
    </source>
</evidence>
<keyword evidence="2" id="KW-1185">Reference proteome</keyword>
<accession>A0A9P4GF14</accession>
<dbReference type="GeneID" id="63855029"/>
<sequence length="185" mass="21099">MSAHYPYTITFREDIDALPLTQHHFPFRDLPDGRFVAPEMKLRMHQYSESAAIALANLRRKFEPLRNPNALPRDLWDKPSLIDFDHWANVNETLRRQGVTLPWDYMSGARAPIETLANSDETLRTKDASKSHQGSARICVDERESSLAPAEQDVDVVQRRASIMHDVVAFCGTAWALIGRRSAQE</sequence>
<dbReference type="EMBL" id="ML976616">
    <property type="protein sequence ID" value="KAF1844843.1"/>
    <property type="molecule type" value="Genomic_DNA"/>
</dbReference>
<organism evidence="1 2">
    <name type="scientific">Cucurbitaria berberidis CBS 394.84</name>
    <dbReference type="NCBI Taxonomy" id="1168544"/>
    <lineage>
        <taxon>Eukaryota</taxon>
        <taxon>Fungi</taxon>
        <taxon>Dikarya</taxon>
        <taxon>Ascomycota</taxon>
        <taxon>Pezizomycotina</taxon>
        <taxon>Dothideomycetes</taxon>
        <taxon>Pleosporomycetidae</taxon>
        <taxon>Pleosporales</taxon>
        <taxon>Pleosporineae</taxon>
        <taxon>Cucurbitariaceae</taxon>
        <taxon>Cucurbitaria</taxon>
    </lineage>
</organism>
<dbReference type="RefSeq" id="XP_040787406.1">
    <property type="nucleotide sequence ID" value="XM_040937779.1"/>
</dbReference>
<proteinExistence type="predicted"/>
<dbReference type="AlphaFoldDB" id="A0A9P4GF14"/>
<comment type="caution">
    <text evidence="1">The sequence shown here is derived from an EMBL/GenBank/DDBJ whole genome shotgun (WGS) entry which is preliminary data.</text>
</comment>
<protein>
    <submittedName>
        <fullName evidence="1">Uncharacterized protein</fullName>
    </submittedName>
</protein>
<dbReference type="OrthoDB" id="3693985at2759"/>
<gene>
    <name evidence="1" type="ORF">K460DRAFT_416211</name>
</gene>
<evidence type="ECO:0000313" key="2">
    <source>
        <dbReference type="Proteomes" id="UP000800039"/>
    </source>
</evidence>